<dbReference type="PROSITE" id="PS00383">
    <property type="entry name" value="TYR_PHOSPHATASE_1"/>
    <property type="match status" value="1"/>
</dbReference>
<feature type="region of interest" description="Disordered" evidence="1">
    <location>
        <begin position="1"/>
        <end position="54"/>
    </location>
</feature>
<comment type="caution">
    <text evidence="2">The sequence shown here is derived from an EMBL/GenBank/DDBJ whole genome shotgun (WGS) entry which is preliminary data.</text>
</comment>
<dbReference type="RefSeq" id="WP_191876638.1">
    <property type="nucleotide sequence ID" value="NZ_BMTD01000015.1"/>
</dbReference>
<keyword evidence="3" id="KW-1185">Reference proteome</keyword>
<name>A0A918MD59_9ACTN</name>
<dbReference type="InterPro" id="IPR026893">
    <property type="entry name" value="Tyr/Ser_Pase_IphP-type"/>
</dbReference>
<dbReference type="Pfam" id="PF13350">
    <property type="entry name" value="Y_phosphatase3"/>
    <property type="match status" value="1"/>
</dbReference>
<evidence type="ECO:0000256" key="1">
    <source>
        <dbReference type="SAM" id="MobiDB-lite"/>
    </source>
</evidence>
<dbReference type="GO" id="GO:0004721">
    <property type="term" value="F:phosphoprotein phosphatase activity"/>
    <property type="evidence" value="ECO:0007669"/>
    <property type="project" value="InterPro"/>
</dbReference>
<dbReference type="EMBL" id="BMTD01000015">
    <property type="protein sequence ID" value="GGV13374.1"/>
    <property type="molecule type" value="Genomic_DNA"/>
</dbReference>
<dbReference type="Gene3D" id="3.90.190.10">
    <property type="entry name" value="Protein tyrosine phosphatase superfamily"/>
    <property type="match status" value="1"/>
</dbReference>
<dbReference type="InterPro" id="IPR016130">
    <property type="entry name" value="Tyr_Pase_AS"/>
</dbReference>
<dbReference type="SUPFAM" id="SSF52799">
    <property type="entry name" value="(Phosphotyrosine protein) phosphatases II"/>
    <property type="match status" value="1"/>
</dbReference>
<feature type="compositionally biased region" description="Low complexity" evidence="1">
    <location>
        <begin position="37"/>
        <end position="54"/>
    </location>
</feature>
<evidence type="ECO:0008006" key="4">
    <source>
        <dbReference type="Google" id="ProtNLM"/>
    </source>
</evidence>
<dbReference type="AlphaFoldDB" id="A0A918MD59"/>
<evidence type="ECO:0000313" key="3">
    <source>
        <dbReference type="Proteomes" id="UP000618795"/>
    </source>
</evidence>
<reference evidence="2" key="1">
    <citation type="journal article" date="2014" name="Int. J. Syst. Evol. Microbiol.">
        <title>Complete genome sequence of Corynebacterium casei LMG S-19264T (=DSM 44701T), isolated from a smear-ripened cheese.</title>
        <authorList>
            <consortium name="US DOE Joint Genome Institute (JGI-PGF)"/>
            <person name="Walter F."/>
            <person name="Albersmeier A."/>
            <person name="Kalinowski J."/>
            <person name="Ruckert C."/>
        </authorList>
    </citation>
    <scope>NUCLEOTIDE SEQUENCE</scope>
    <source>
        <strain evidence="2">JCM 4369</strain>
    </source>
</reference>
<proteinExistence type="predicted"/>
<dbReference type="Proteomes" id="UP000618795">
    <property type="component" value="Unassembled WGS sequence"/>
</dbReference>
<evidence type="ECO:0000313" key="2">
    <source>
        <dbReference type="EMBL" id="GGV13374.1"/>
    </source>
</evidence>
<dbReference type="InterPro" id="IPR029021">
    <property type="entry name" value="Prot-tyrosine_phosphatase-like"/>
</dbReference>
<accession>A0A918MD59</accession>
<sequence>MAGNRSPWRGWSQHALARTPTGRQQSRPDAPREPGRRLAAAPPAVARATTTAPERPARLTISGLYFFLRQVIGSKDQLDDGKAEERMRSLYQGFVTDPANRAALGAAIRDVANATGPVLFHCSAGEDRTGVLADTVLPAVGVPATTAEGDSND</sequence>
<reference evidence="2" key="2">
    <citation type="submission" date="2020-09" db="EMBL/GenBank/DDBJ databases">
        <authorList>
            <person name="Sun Q."/>
            <person name="Ohkuma M."/>
        </authorList>
    </citation>
    <scope>NUCLEOTIDE SEQUENCE</scope>
    <source>
        <strain evidence="2">JCM 4369</strain>
    </source>
</reference>
<organism evidence="2 3">
    <name type="scientific">Streptomyces filipinensis</name>
    <dbReference type="NCBI Taxonomy" id="66887"/>
    <lineage>
        <taxon>Bacteria</taxon>
        <taxon>Bacillati</taxon>
        <taxon>Actinomycetota</taxon>
        <taxon>Actinomycetes</taxon>
        <taxon>Kitasatosporales</taxon>
        <taxon>Streptomycetaceae</taxon>
        <taxon>Streptomyces</taxon>
    </lineage>
</organism>
<protein>
    <recommendedName>
        <fullName evidence="4">Tyrosine specific protein phosphatases domain-containing protein</fullName>
    </recommendedName>
</protein>
<gene>
    <name evidence="2" type="ORF">GCM10010260_60550</name>
</gene>